<evidence type="ECO:0000313" key="2">
    <source>
        <dbReference type="Proteomes" id="UP000218327"/>
    </source>
</evidence>
<sequence>MNIFPHNTHKNLGENNGQLGLMTPLKASHNGGCDDERIIALVKFLARRAAIEDYQFYMDAIATPDKITGGE</sequence>
<comment type="caution">
    <text evidence="1">The sequence shown here is derived from an EMBL/GenBank/DDBJ whole genome shotgun (WGS) entry which is preliminary data.</text>
</comment>
<reference evidence="2" key="1">
    <citation type="submission" date="2017-08" db="EMBL/GenBank/DDBJ databases">
        <title>A dynamic microbial community with high functional redundancy inhabits the cold, oxic subseafloor aquifer.</title>
        <authorList>
            <person name="Tully B.J."/>
            <person name="Wheat C.G."/>
            <person name="Glazer B.T."/>
            <person name="Huber J.A."/>
        </authorList>
    </citation>
    <scope>NUCLEOTIDE SEQUENCE [LARGE SCALE GENOMIC DNA]</scope>
</reference>
<gene>
    <name evidence="1" type="ORF">COA96_15755</name>
</gene>
<dbReference type="Proteomes" id="UP000218327">
    <property type="component" value="Unassembled WGS sequence"/>
</dbReference>
<protein>
    <submittedName>
        <fullName evidence="1">Uncharacterized protein</fullName>
    </submittedName>
</protein>
<name>A0A2A5AMH1_9GAMM</name>
<dbReference type="EMBL" id="NVVJ01000079">
    <property type="protein sequence ID" value="PCJ20514.1"/>
    <property type="molecule type" value="Genomic_DNA"/>
</dbReference>
<accession>A0A2A5AMH1</accession>
<organism evidence="1 2">
    <name type="scientific">SAR86 cluster bacterium</name>
    <dbReference type="NCBI Taxonomy" id="2030880"/>
    <lineage>
        <taxon>Bacteria</taxon>
        <taxon>Pseudomonadati</taxon>
        <taxon>Pseudomonadota</taxon>
        <taxon>Gammaproteobacteria</taxon>
        <taxon>SAR86 cluster</taxon>
    </lineage>
</organism>
<evidence type="ECO:0000313" key="1">
    <source>
        <dbReference type="EMBL" id="PCJ20514.1"/>
    </source>
</evidence>
<dbReference type="AlphaFoldDB" id="A0A2A5AMH1"/>
<proteinExistence type="predicted"/>